<evidence type="ECO:0000313" key="5">
    <source>
        <dbReference type="Proteomes" id="UP000288805"/>
    </source>
</evidence>
<dbReference type="Pfam" id="PF13041">
    <property type="entry name" value="PPR_2"/>
    <property type="match status" value="1"/>
</dbReference>
<protein>
    <submittedName>
        <fullName evidence="4">Pentatricopeptide repeat-containing protein</fullName>
    </submittedName>
</protein>
<dbReference type="AlphaFoldDB" id="A0A438BZS6"/>
<sequence>MASQGQVTEAESMFTKMKMAGCHPDVITYTAMIHAYDVAENWEKASALFLEMETDDVQPDSIACSSLMRAFNKGGQPAKLREWREIIGLIKLMEPSISVVSIGLLNQLLHFLGKSGKIETMMKLFYKIVASGAEINFYTYSILLKNLLAAGNWRKYIEVLQWMEEAGLQPSVGMYRSISSFAQNRCGAEYAAVIQERIGIKIQQKMLNDSLLPASSLLDGTKLFSSDLPELKSVNRGILRNQPKTA</sequence>
<proteinExistence type="inferred from homology"/>
<feature type="repeat" description="PPR" evidence="3">
    <location>
        <begin position="25"/>
        <end position="59"/>
    </location>
</feature>
<reference evidence="4 5" key="1">
    <citation type="journal article" date="2018" name="PLoS Genet.">
        <title>Population sequencing reveals clonal diversity and ancestral inbreeding in the grapevine cultivar Chardonnay.</title>
        <authorList>
            <person name="Roach M.J."/>
            <person name="Johnson D.L."/>
            <person name="Bohlmann J."/>
            <person name="van Vuuren H.J."/>
            <person name="Jones S.J."/>
            <person name="Pretorius I.S."/>
            <person name="Schmidt S.A."/>
            <person name="Borneman A.R."/>
        </authorList>
    </citation>
    <scope>NUCLEOTIDE SEQUENCE [LARGE SCALE GENOMIC DNA]</scope>
    <source>
        <strain evidence="5">cv. Chardonnay</strain>
        <tissue evidence="4">Leaf</tissue>
    </source>
</reference>
<dbReference type="Gene3D" id="1.25.40.10">
    <property type="entry name" value="Tetratricopeptide repeat domain"/>
    <property type="match status" value="2"/>
</dbReference>
<comment type="similarity">
    <text evidence="1">Belongs to the PPR family. P subfamily.</text>
</comment>
<name>A0A438BZS6_VITVI</name>
<evidence type="ECO:0000313" key="4">
    <source>
        <dbReference type="EMBL" id="RVW16467.1"/>
    </source>
</evidence>
<evidence type="ECO:0000256" key="2">
    <source>
        <dbReference type="ARBA" id="ARBA00022737"/>
    </source>
</evidence>
<dbReference type="PROSITE" id="PS51375">
    <property type="entry name" value="PPR"/>
    <property type="match status" value="2"/>
</dbReference>
<dbReference type="InterPro" id="IPR011990">
    <property type="entry name" value="TPR-like_helical_dom_sf"/>
</dbReference>
<comment type="caution">
    <text evidence="4">The sequence shown here is derived from an EMBL/GenBank/DDBJ whole genome shotgun (WGS) entry which is preliminary data.</text>
</comment>
<dbReference type="PANTHER" id="PTHR47933:SF11">
    <property type="entry name" value="PENTATRICOPEPTIDE REPEAT-CONTAINING PROTEIN 2"/>
    <property type="match status" value="1"/>
</dbReference>
<dbReference type="InterPro" id="IPR051240">
    <property type="entry name" value="Mito_RNA-Proc/Resp"/>
</dbReference>
<gene>
    <name evidence="4" type="primary">EMB2654_3</name>
    <name evidence="4" type="ORF">CK203_069377</name>
</gene>
<dbReference type="NCBIfam" id="TIGR00756">
    <property type="entry name" value="PPR"/>
    <property type="match status" value="3"/>
</dbReference>
<dbReference type="Proteomes" id="UP000288805">
    <property type="component" value="Unassembled WGS sequence"/>
</dbReference>
<dbReference type="EMBL" id="QGNW01002588">
    <property type="protein sequence ID" value="RVW16467.1"/>
    <property type="molecule type" value="Genomic_DNA"/>
</dbReference>
<keyword evidence="2" id="KW-0677">Repeat</keyword>
<feature type="repeat" description="PPR" evidence="3">
    <location>
        <begin position="136"/>
        <end position="170"/>
    </location>
</feature>
<organism evidence="4 5">
    <name type="scientific">Vitis vinifera</name>
    <name type="common">Grape</name>
    <dbReference type="NCBI Taxonomy" id="29760"/>
    <lineage>
        <taxon>Eukaryota</taxon>
        <taxon>Viridiplantae</taxon>
        <taxon>Streptophyta</taxon>
        <taxon>Embryophyta</taxon>
        <taxon>Tracheophyta</taxon>
        <taxon>Spermatophyta</taxon>
        <taxon>Magnoliopsida</taxon>
        <taxon>eudicotyledons</taxon>
        <taxon>Gunneridae</taxon>
        <taxon>Pentapetalae</taxon>
        <taxon>rosids</taxon>
        <taxon>Vitales</taxon>
        <taxon>Vitaceae</taxon>
        <taxon>Viteae</taxon>
        <taxon>Vitis</taxon>
    </lineage>
</organism>
<dbReference type="PANTHER" id="PTHR47933">
    <property type="entry name" value="PENTATRICOPEPTIDE REPEAT-CONTAINING PROTEIN 1, MITOCHONDRIAL"/>
    <property type="match status" value="1"/>
</dbReference>
<dbReference type="InterPro" id="IPR002885">
    <property type="entry name" value="PPR_rpt"/>
</dbReference>
<evidence type="ECO:0000256" key="1">
    <source>
        <dbReference type="ARBA" id="ARBA00007626"/>
    </source>
</evidence>
<dbReference type="Pfam" id="PF13812">
    <property type="entry name" value="PPR_3"/>
    <property type="match status" value="1"/>
</dbReference>
<accession>A0A438BZS6</accession>
<evidence type="ECO:0000256" key="3">
    <source>
        <dbReference type="PROSITE-ProRule" id="PRU00708"/>
    </source>
</evidence>